<dbReference type="SUPFAM" id="SSF57903">
    <property type="entry name" value="FYVE/PHD zinc finger"/>
    <property type="match status" value="1"/>
</dbReference>
<feature type="compositionally biased region" description="Basic and acidic residues" evidence="14">
    <location>
        <begin position="1101"/>
        <end position="1113"/>
    </location>
</feature>
<reference evidence="17" key="1">
    <citation type="submission" date="2025-08" db="UniProtKB">
        <authorList>
            <consortium name="RefSeq"/>
        </authorList>
    </citation>
    <scope>IDENTIFICATION</scope>
    <source>
        <tissue evidence="17">Entire body</tissue>
    </source>
</reference>
<dbReference type="InterPro" id="IPR052131">
    <property type="entry name" value="ATRX_domain-containing"/>
</dbReference>
<feature type="region of interest" description="Disordered" evidence="14">
    <location>
        <begin position="877"/>
        <end position="937"/>
    </location>
</feature>
<evidence type="ECO:0000256" key="9">
    <source>
        <dbReference type="ARBA" id="ARBA00022840"/>
    </source>
</evidence>
<dbReference type="GO" id="GO:0005524">
    <property type="term" value="F:ATP binding"/>
    <property type="evidence" value="ECO:0007669"/>
    <property type="project" value="UniProtKB-KW"/>
</dbReference>
<feature type="compositionally biased region" description="Basic and acidic residues" evidence="14">
    <location>
        <begin position="877"/>
        <end position="925"/>
    </location>
</feature>
<comment type="subcellular location">
    <subcellularLocation>
        <location evidence="1">Nucleus</location>
    </subcellularLocation>
</comment>
<keyword evidence="4" id="KW-0547">Nucleotide-binding</keyword>
<keyword evidence="5" id="KW-0227">DNA damage</keyword>
<evidence type="ECO:0000313" key="16">
    <source>
        <dbReference type="Proteomes" id="UP000192223"/>
    </source>
</evidence>
<feature type="region of interest" description="Disordered" evidence="14">
    <location>
        <begin position="1042"/>
        <end position="1148"/>
    </location>
</feature>
<dbReference type="PANTHER" id="PTHR46357:SF1">
    <property type="entry name" value="TRANSCRIPTIONAL REGULATOR ATRX"/>
    <property type="match status" value="1"/>
</dbReference>
<dbReference type="GO" id="GO:0005721">
    <property type="term" value="C:pericentric heterochromatin"/>
    <property type="evidence" value="ECO:0007669"/>
    <property type="project" value="TreeGrafter"/>
</dbReference>
<keyword evidence="8" id="KW-0862">Zinc</keyword>
<evidence type="ECO:0000256" key="8">
    <source>
        <dbReference type="ARBA" id="ARBA00022833"/>
    </source>
</evidence>
<dbReference type="InParanoid" id="A0A1W4WVV6"/>
<dbReference type="GO" id="GO:0006281">
    <property type="term" value="P:DNA repair"/>
    <property type="evidence" value="ECO:0007669"/>
    <property type="project" value="UniProtKB-KW"/>
</dbReference>
<feature type="region of interest" description="Disordered" evidence="14">
    <location>
        <begin position="819"/>
        <end position="839"/>
    </location>
</feature>
<dbReference type="GO" id="GO:0010468">
    <property type="term" value="P:regulation of gene expression"/>
    <property type="evidence" value="ECO:0007669"/>
    <property type="project" value="UniProtKB-ARBA"/>
</dbReference>
<sequence length="1148" mass="130677">MEPSSIFIFKRVENKKDSSTVYRTNFMSESDALKWLDEYSKKTNTNWIVRNGVYNPQRLVFHKHFVCQHSVRNKTGQDSKRNSGCISSIDIKIKKCNKATRKNDVFLKGDSPFPGIVKMNITHNHAVDTCESLKFLRMDDEIKKQYIRYFEDGLGVSESIKQHQNITLLNNVPNLPEVTANARINPTYNMVKQLFNKWRKGGFGGVMDNVAKINDNILYVKQGSSTMEDLLVPEVCLSISETSTILCNDGANKENSNEVINVTDTVWNDDGANKERSNEVINVIDTVSNQDGANKENSNEVINVTDPVLNDDDANKENSNEVINVSDSSKSENSDEIAAPKIPIDCFKELENIISATIPEEYSLEELAHYQELFREAQPGIQFYRVHCTACQEHLGTAPVNQNKRYIHPLLKVILCKHCYDFYCSGEFEKDEDGSELYCRWCGEGGNVLCCAACPYVFCKKCIWKNLGRKKLEEVKESDDWLCFVCVPSQMISLRVMTRALYEYTLSEIKCAKLANDPERLRKDEGICCQRKPKPVPAKRKRTSSNDLPYDPYLDNTGFEVKRKVRQPVFIKPKPETESSNKGEVFLNTQVEDEVVCTPDVFLFMEDEECETTTANAPSVPVKQPPPLIPAPRIMPILDDVTITKKANTYQLPKPQQQMLPDVTLIQPRTGTTSPETKNKVVKPMIKFSNTTLGNGHSVVTVTHNLKKTKQTTQLLPGLKHEWFERATQLSKRVNYTLSSRLESLAVEQNTALTLEELANVHNKLQEVLSNSINSLIQVRKNLRSEFLDGLTKLKFSTTITPSTSLSEDDDDVICVDDNEKQQKQPLNNQPPPVTENKPRAGAFIKVRPLATLINPEAPIEIIDDIEKTVLSTMDKAKTAEDTRKITEVATNETKDKNEENESNKKEPNKEESNKEEPKKEEHNKASPNNEIVQQKDELKDVDENLNPEVLKQIQDAIEQSKLEKMLHDTVRADIPTEELKRFLSVKVILKRLPLEMLMAKRAQILAKKENKVKRIIEQKPIEDEMQDIEQLLETNVVAKAPAKFSPENHPAEETNEIEEEEDSTEDEDPDWYDKIETREKMKGEENSNDPQTVDSGIDVECDRVHTISRTEEKDEEDDDKEDNAMSSSTSKDNDFRMRFASQVECDA</sequence>
<keyword evidence="10" id="KW-0238">DNA-binding</keyword>
<comment type="similarity">
    <text evidence="2">Belongs to the SNF2/RAD54 helicase family.</text>
</comment>
<evidence type="ECO:0000256" key="12">
    <source>
        <dbReference type="ARBA" id="ARBA00023242"/>
    </source>
</evidence>
<evidence type="ECO:0000259" key="15">
    <source>
        <dbReference type="PROSITE" id="PS51533"/>
    </source>
</evidence>
<dbReference type="CTD" id="118"/>
<dbReference type="AlphaFoldDB" id="A0A1W4WVV6"/>
<dbReference type="InterPro" id="IPR025766">
    <property type="entry name" value="ADD"/>
</dbReference>
<dbReference type="GO" id="GO:0003678">
    <property type="term" value="F:DNA helicase activity"/>
    <property type="evidence" value="ECO:0007669"/>
    <property type="project" value="UniProtKB-EC"/>
</dbReference>
<evidence type="ECO:0000313" key="17">
    <source>
        <dbReference type="RefSeq" id="XP_018324268.1"/>
    </source>
</evidence>
<keyword evidence="11" id="KW-0234">DNA repair</keyword>
<dbReference type="CDD" id="cd11726">
    <property type="entry name" value="ADDz_ATRX"/>
    <property type="match status" value="1"/>
</dbReference>
<dbReference type="KEGG" id="apln:108736369"/>
<comment type="catalytic activity">
    <reaction evidence="13">
        <text>ATP + H2O = ADP + phosphate + H(+)</text>
        <dbReference type="Rhea" id="RHEA:13065"/>
        <dbReference type="ChEBI" id="CHEBI:15377"/>
        <dbReference type="ChEBI" id="CHEBI:15378"/>
        <dbReference type="ChEBI" id="CHEBI:30616"/>
        <dbReference type="ChEBI" id="CHEBI:43474"/>
        <dbReference type="ChEBI" id="CHEBI:456216"/>
        <dbReference type="EC" id="3.6.4.12"/>
    </reaction>
</comment>
<dbReference type="OrthoDB" id="6286493at2759"/>
<feature type="domain" description="PHD-type" evidence="15">
    <location>
        <begin position="376"/>
        <end position="514"/>
    </location>
</feature>
<evidence type="ECO:0000256" key="3">
    <source>
        <dbReference type="ARBA" id="ARBA00022723"/>
    </source>
</evidence>
<organism evidence="16 17">
    <name type="scientific">Agrilus planipennis</name>
    <name type="common">Emerald ash borer</name>
    <name type="synonym">Agrilus marcopoli</name>
    <dbReference type="NCBI Taxonomy" id="224129"/>
    <lineage>
        <taxon>Eukaryota</taxon>
        <taxon>Metazoa</taxon>
        <taxon>Ecdysozoa</taxon>
        <taxon>Arthropoda</taxon>
        <taxon>Hexapoda</taxon>
        <taxon>Insecta</taxon>
        <taxon>Pterygota</taxon>
        <taxon>Neoptera</taxon>
        <taxon>Endopterygota</taxon>
        <taxon>Coleoptera</taxon>
        <taxon>Polyphaga</taxon>
        <taxon>Elateriformia</taxon>
        <taxon>Buprestoidea</taxon>
        <taxon>Buprestidae</taxon>
        <taxon>Agrilinae</taxon>
        <taxon>Agrilus</taxon>
    </lineage>
</organism>
<keyword evidence="12" id="KW-0539">Nucleus</keyword>
<dbReference type="RefSeq" id="XP_018324268.1">
    <property type="nucleotide sequence ID" value="XM_018468766.1"/>
</dbReference>
<evidence type="ECO:0000256" key="5">
    <source>
        <dbReference type="ARBA" id="ARBA00022763"/>
    </source>
</evidence>
<proteinExistence type="inferred from homology"/>
<dbReference type="Pfam" id="PF17981">
    <property type="entry name" value="ADD_ATRX"/>
    <property type="match status" value="1"/>
</dbReference>
<dbReference type="GO" id="GO:0016787">
    <property type="term" value="F:hydrolase activity"/>
    <property type="evidence" value="ECO:0007669"/>
    <property type="project" value="UniProtKB-KW"/>
</dbReference>
<dbReference type="GO" id="GO:0005634">
    <property type="term" value="C:nucleus"/>
    <property type="evidence" value="ECO:0007669"/>
    <property type="project" value="UniProtKB-SubCell"/>
</dbReference>
<evidence type="ECO:0000256" key="14">
    <source>
        <dbReference type="SAM" id="MobiDB-lite"/>
    </source>
</evidence>
<feature type="compositionally biased region" description="Acidic residues" evidence="14">
    <location>
        <begin position="1054"/>
        <end position="1071"/>
    </location>
</feature>
<dbReference type="GeneID" id="108736369"/>
<dbReference type="GO" id="GO:0008270">
    <property type="term" value="F:zinc ion binding"/>
    <property type="evidence" value="ECO:0007669"/>
    <property type="project" value="UniProtKB-KW"/>
</dbReference>
<evidence type="ECO:0000256" key="11">
    <source>
        <dbReference type="ARBA" id="ARBA00023204"/>
    </source>
</evidence>
<dbReference type="Proteomes" id="UP000192223">
    <property type="component" value="Unplaced"/>
</dbReference>
<evidence type="ECO:0000256" key="10">
    <source>
        <dbReference type="ARBA" id="ARBA00023125"/>
    </source>
</evidence>
<dbReference type="Gene3D" id="3.30.40.10">
    <property type="entry name" value="Zinc/RING finger domain, C3HC4 (zinc finger)"/>
    <property type="match status" value="1"/>
</dbReference>
<accession>A0A1W4WVV6</accession>
<feature type="compositionally biased region" description="Basic and acidic residues" evidence="14">
    <location>
        <begin position="1072"/>
        <end position="1086"/>
    </location>
</feature>
<evidence type="ECO:0000256" key="6">
    <source>
        <dbReference type="ARBA" id="ARBA00022771"/>
    </source>
</evidence>
<dbReference type="PANTHER" id="PTHR46357">
    <property type="entry name" value="TRANSCRIPTIONAL REGULATOR ATRX"/>
    <property type="match status" value="1"/>
</dbReference>
<dbReference type="PROSITE" id="PS51533">
    <property type="entry name" value="ADD"/>
    <property type="match status" value="1"/>
</dbReference>
<keyword evidence="6" id="KW-0863">Zinc-finger</keyword>
<dbReference type="GO" id="GO:0031490">
    <property type="term" value="F:chromatin DNA binding"/>
    <property type="evidence" value="ECO:0007669"/>
    <property type="project" value="TreeGrafter"/>
</dbReference>
<protein>
    <submittedName>
        <fullName evidence="17">Uncharacterized protein LOC108736369 isoform X1</fullName>
    </submittedName>
</protein>
<evidence type="ECO:0000256" key="13">
    <source>
        <dbReference type="ARBA" id="ARBA00047995"/>
    </source>
</evidence>
<dbReference type="GO" id="GO:0006338">
    <property type="term" value="P:chromatin remodeling"/>
    <property type="evidence" value="ECO:0007669"/>
    <property type="project" value="TreeGrafter"/>
</dbReference>
<keyword evidence="3" id="KW-0479">Metal-binding</keyword>
<dbReference type="InterPro" id="IPR013083">
    <property type="entry name" value="Znf_RING/FYVE/PHD"/>
</dbReference>
<keyword evidence="16" id="KW-1185">Reference proteome</keyword>
<evidence type="ECO:0000256" key="7">
    <source>
        <dbReference type="ARBA" id="ARBA00022801"/>
    </source>
</evidence>
<evidence type="ECO:0000256" key="4">
    <source>
        <dbReference type="ARBA" id="ARBA00022741"/>
    </source>
</evidence>
<dbReference type="InterPro" id="IPR041430">
    <property type="entry name" value="ADD_ATRX"/>
</dbReference>
<dbReference type="InterPro" id="IPR011011">
    <property type="entry name" value="Znf_FYVE_PHD"/>
</dbReference>
<keyword evidence="7" id="KW-0378">Hydrolase</keyword>
<name>A0A1W4WVV6_AGRPL</name>
<evidence type="ECO:0000256" key="2">
    <source>
        <dbReference type="ARBA" id="ARBA00007025"/>
    </source>
</evidence>
<evidence type="ECO:0000256" key="1">
    <source>
        <dbReference type="ARBA" id="ARBA00004123"/>
    </source>
</evidence>
<gene>
    <name evidence="17" type="primary">LOC108736369</name>
</gene>
<dbReference type="STRING" id="224129.A0A1W4WVV6"/>
<dbReference type="GO" id="GO:0031297">
    <property type="term" value="P:replication fork processing"/>
    <property type="evidence" value="ECO:0007669"/>
    <property type="project" value="TreeGrafter"/>
</dbReference>
<keyword evidence="9" id="KW-0067">ATP-binding</keyword>